<gene>
    <name evidence="3" type="ORF">BQ4739_LOCUS18965</name>
    <name evidence="2" type="ORF">BQ4739_LOCUS7561</name>
</gene>
<dbReference type="EMBL" id="FNXT01001326">
    <property type="protein sequence ID" value="SZX78646.1"/>
    <property type="molecule type" value="Genomic_DNA"/>
</dbReference>
<dbReference type="EMBL" id="FNXT01000770">
    <property type="protein sequence ID" value="SZX67140.1"/>
    <property type="molecule type" value="Genomic_DNA"/>
</dbReference>
<reference evidence="3 4" key="1">
    <citation type="submission" date="2016-10" db="EMBL/GenBank/DDBJ databases">
        <authorList>
            <person name="Cai Z."/>
        </authorList>
    </citation>
    <scope>NUCLEOTIDE SEQUENCE [LARGE SCALE GENOMIC DNA]</scope>
</reference>
<organism evidence="3 4">
    <name type="scientific">Tetradesmus obliquus</name>
    <name type="common">Green alga</name>
    <name type="synonym">Acutodesmus obliquus</name>
    <dbReference type="NCBI Taxonomy" id="3088"/>
    <lineage>
        <taxon>Eukaryota</taxon>
        <taxon>Viridiplantae</taxon>
        <taxon>Chlorophyta</taxon>
        <taxon>core chlorophytes</taxon>
        <taxon>Chlorophyceae</taxon>
        <taxon>CS clade</taxon>
        <taxon>Sphaeropleales</taxon>
        <taxon>Scenedesmaceae</taxon>
        <taxon>Tetradesmus</taxon>
    </lineage>
</organism>
<proteinExistence type="predicted"/>
<evidence type="ECO:0000313" key="3">
    <source>
        <dbReference type="EMBL" id="SZX78646.1"/>
    </source>
</evidence>
<name>A0A383WPL5_TETOB</name>
<evidence type="ECO:0000313" key="2">
    <source>
        <dbReference type="EMBL" id="SZX67140.1"/>
    </source>
</evidence>
<dbReference type="Proteomes" id="UP000256970">
    <property type="component" value="Unassembled WGS sequence"/>
</dbReference>
<protein>
    <submittedName>
        <fullName evidence="3">Uncharacterized protein</fullName>
    </submittedName>
</protein>
<keyword evidence="4" id="KW-1185">Reference proteome</keyword>
<feature type="compositionally biased region" description="Low complexity" evidence="1">
    <location>
        <begin position="49"/>
        <end position="60"/>
    </location>
</feature>
<evidence type="ECO:0000256" key="1">
    <source>
        <dbReference type="SAM" id="MobiDB-lite"/>
    </source>
</evidence>
<evidence type="ECO:0000313" key="4">
    <source>
        <dbReference type="Proteomes" id="UP000256970"/>
    </source>
</evidence>
<accession>A0A383WPL5</accession>
<dbReference type="AlphaFoldDB" id="A0A383WPL5"/>
<sequence length="240" mass="27265">MCRNYLRDYGGPLVDWPGDDVKPDWAALYPIPASKRIEDRPTKKRRHAQQAAGASAADTEVSSDDDDDFWLSPRMACRLHFAGRQYVNAWCLQDSGGYDQPVLDDLPPVVVPYAKGKAWMAAYTQAAMRLVRRLEKGVELRPNCTAEELVLHRLIDMAKISWEEEDEVVAEAIKGLPRSTLDEDFDLVSDAAFQDHDVLMLFDMPQLINTSEMSQMMGCANLHPQDWFKPFKQHLTSNHV</sequence>
<feature type="region of interest" description="Disordered" evidence="1">
    <location>
        <begin position="38"/>
        <end position="64"/>
    </location>
</feature>